<dbReference type="GO" id="GO:0016891">
    <property type="term" value="F:RNA endonuclease activity producing 5'-phosphomonoesters, hydrolytic mechanism"/>
    <property type="evidence" value="ECO:0007669"/>
    <property type="project" value="TreeGrafter"/>
</dbReference>
<dbReference type="AlphaFoldDB" id="A0A7C4JKE4"/>
<dbReference type="GO" id="GO:0043737">
    <property type="term" value="F:deoxyribonuclease V activity"/>
    <property type="evidence" value="ECO:0007669"/>
    <property type="project" value="UniProtKB-UniRule"/>
</dbReference>
<accession>A0A7C4JKE4</accession>
<evidence type="ECO:0000256" key="1">
    <source>
        <dbReference type="ARBA" id="ARBA00001835"/>
    </source>
</evidence>
<protein>
    <recommendedName>
        <fullName evidence="7">Endonuclease V</fullName>
        <ecNumber evidence="7">3.1.21.7</ecNumber>
    </recommendedName>
    <alternativeName>
        <fullName evidence="7">Deoxyinosine 3'endonuclease</fullName>
    </alternativeName>
    <alternativeName>
        <fullName evidence="7">Deoxyribonuclease V</fullName>
        <shortName evidence="7">DNase V</shortName>
    </alternativeName>
</protein>
<dbReference type="GO" id="GO:0006281">
    <property type="term" value="P:DNA repair"/>
    <property type="evidence" value="ECO:0007669"/>
    <property type="project" value="UniProtKB-UniRule"/>
</dbReference>
<dbReference type="HAMAP" id="MF_00801">
    <property type="entry name" value="Endonuclease_5"/>
    <property type="match status" value="1"/>
</dbReference>
<dbReference type="EC" id="3.1.21.7" evidence="7"/>
<dbReference type="InterPro" id="IPR007581">
    <property type="entry name" value="Endonuclease-V"/>
</dbReference>
<evidence type="ECO:0000313" key="9">
    <source>
        <dbReference type="EMBL" id="HGQ65118.1"/>
    </source>
</evidence>
<feature type="binding site" evidence="7">
    <location>
        <position position="112"/>
    </location>
    <ligand>
        <name>Mg(2+)</name>
        <dbReference type="ChEBI" id="CHEBI:18420"/>
    </ligand>
</feature>
<keyword evidence="7" id="KW-0479">Metal-binding</keyword>
<dbReference type="Pfam" id="PF04493">
    <property type="entry name" value="Endonuclease_5"/>
    <property type="match status" value="1"/>
</dbReference>
<evidence type="ECO:0000256" key="4">
    <source>
        <dbReference type="ARBA" id="ARBA00022722"/>
    </source>
</evidence>
<comment type="subcellular location">
    <subcellularLocation>
        <location evidence="2 7">Cytoplasm</location>
    </subcellularLocation>
</comment>
<dbReference type="GO" id="GO:0005737">
    <property type="term" value="C:cytoplasm"/>
    <property type="evidence" value="ECO:0007669"/>
    <property type="project" value="UniProtKB-SubCell"/>
</dbReference>
<keyword evidence="7" id="KW-0234">DNA repair</keyword>
<feature type="site" description="Interaction with target DNA" evidence="7">
    <location>
        <position position="79"/>
    </location>
</feature>
<dbReference type="Gene3D" id="3.30.2170.10">
    <property type="entry name" value="archaeoglobus fulgidus dsm 4304 superfamily"/>
    <property type="match status" value="1"/>
</dbReference>
<name>A0A7C4JKE4_9CREN</name>
<proteinExistence type="inferred from homology"/>
<evidence type="ECO:0000256" key="2">
    <source>
        <dbReference type="ARBA" id="ARBA00004496"/>
    </source>
</evidence>
<keyword evidence="7" id="KW-0460">Magnesium</keyword>
<sequence length="222" mass="24358">MVLITGGRYFDYEAAKQLQLQLSKLVRIDPVKPDSIEIIVATDNGYKGSKVIGVAVAYNAKKRKELCHIAIVDEVEIPYIPGLLAFREAPLMIEAIKELSLRCVEADIIMVNGHGLSHPRRFGIASHVGIALDKPSIGIAKRLLYGSITTDNNLRTAITVGGAVVGYVLENVYGGKVFVSVGHKVKPEDALIIVDMVWNRSNPLPDPLYIADNLTKKMRLKI</sequence>
<organism evidence="9">
    <name type="scientific">Ignisphaera aggregans</name>
    <dbReference type="NCBI Taxonomy" id="334771"/>
    <lineage>
        <taxon>Archaea</taxon>
        <taxon>Thermoproteota</taxon>
        <taxon>Thermoprotei</taxon>
        <taxon>Desulfurococcales</taxon>
        <taxon>Desulfurococcaceae</taxon>
        <taxon>Ignisphaera</taxon>
    </lineage>
</organism>
<dbReference type="GO" id="GO:0003727">
    <property type="term" value="F:single-stranded RNA binding"/>
    <property type="evidence" value="ECO:0007669"/>
    <property type="project" value="TreeGrafter"/>
</dbReference>
<dbReference type="GO" id="GO:0000287">
    <property type="term" value="F:magnesium ion binding"/>
    <property type="evidence" value="ECO:0007669"/>
    <property type="project" value="UniProtKB-UniRule"/>
</dbReference>
<evidence type="ECO:0000256" key="5">
    <source>
        <dbReference type="ARBA" id="ARBA00022759"/>
    </source>
</evidence>
<evidence type="ECO:0000256" key="3">
    <source>
        <dbReference type="ARBA" id="ARBA00022490"/>
    </source>
</evidence>
<keyword evidence="4 7" id="KW-0540">Nuclease</keyword>
<comment type="catalytic activity">
    <reaction evidence="1 7">
        <text>Endonucleolytic cleavage at apurinic or apyrimidinic sites to products with a 5'-phosphate.</text>
        <dbReference type="EC" id="3.1.21.7"/>
    </reaction>
</comment>
<dbReference type="CDD" id="cd06559">
    <property type="entry name" value="Endonuclease_V"/>
    <property type="match status" value="1"/>
</dbReference>
<keyword evidence="7" id="KW-0227">DNA damage</keyword>
<keyword evidence="5 7" id="KW-0255">Endonuclease</keyword>
<dbReference type="EMBL" id="DTBD01000070">
    <property type="protein sequence ID" value="HGQ65118.1"/>
    <property type="molecule type" value="Genomic_DNA"/>
</dbReference>
<comment type="caution">
    <text evidence="9">The sequence shown here is derived from an EMBL/GenBank/DDBJ whole genome shotgun (WGS) entry which is preliminary data.</text>
</comment>
<gene>
    <name evidence="7" type="primary">nfi</name>
    <name evidence="9" type="ORF">ENU08_07735</name>
    <name evidence="8" type="ORF">ENU41_08020</name>
</gene>
<dbReference type="PANTHER" id="PTHR28511">
    <property type="entry name" value="ENDONUCLEASE V"/>
    <property type="match status" value="1"/>
</dbReference>
<evidence type="ECO:0000256" key="6">
    <source>
        <dbReference type="ARBA" id="ARBA00022801"/>
    </source>
</evidence>
<dbReference type="PANTHER" id="PTHR28511:SF1">
    <property type="entry name" value="ENDONUCLEASE V"/>
    <property type="match status" value="1"/>
</dbReference>
<dbReference type="EMBL" id="DTCK01000042">
    <property type="protein sequence ID" value="HGQ36599.1"/>
    <property type="molecule type" value="Genomic_DNA"/>
</dbReference>
<comment type="function">
    <text evidence="7">DNA repair enzyme involved in the repair of deaminated bases. Selectively cleaves double-stranded DNA at the second phosphodiester bond 3' to a deoxyinosine leaving behind the intact lesion on the nicked DNA.</text>
</comment>
<comment type="cofactor">
    <cofactor evidence="7">
        <name>Mg(2+)</name>
        <dbReference type="ChEBI" id="CHEBI:18420"/>
    </cofactor>
</comment>
<comment type="similarity">
    <text evidence="7">Belongs to the endonuclease V family.</text>
</comment>
<evidence type="ECO:0000313" key="8">
    <source>
        <dbReference type="EMBL" id="HGQ36599.1"/>
    </source>
</evidence>
<reference evidence="9" key="1">
    <citation type="journal article" date="2020" name="mSystems">
        <title>Genome- and Community-Level Interaction Insights into Carbon Utilization and Element Cycling Functions of Hydrothermarchaeota in Hydrothermal Sediment.</title>
        <authorList>
            <person name="Zhou Z."/>
            <person name="Liu Y."/>
            <person name="Xu W."/>
            <person name="Pan J."/>
            <person name="Luo Z.H."/>
            <person name="Li M."/>
        </authorList>
    </citation>
    <scope>NUCLEOTIDE SEQUENCE [LARGE SCALE GENOMIC DNA]</scope>
    <source>
        <strain evidence="9">SpSt-637</strain>
        <strain evidence="8">SpSt-667</strain>
    </source>
</reference>
<keyword evidence="3 7" id="KW-0963">Cytoplasm</keyword>
<keyword evidence="6 7" id="KW-0378">Hydrolase</keyword>
<feature type="binding site" evidence="7">
    <location>
        <position position="43"/>
    </location>
    <ligand>
        <name>Mg(2+)</name>
        <dbReference type="ChEBI" id="CHEBI:18420"/>
    </ligand>
</feature>
<evidence type="ECO:0000256" key="7">
    <source>
        <dbReference type="HAMAP-Rule" id="MF_00801"/>
    </source>
</evidence>